<gene>
    <name evidence="8" type="ORF">BC938DRAFT_476499</name>
</gene>
<evidence type="ECO:0000256" key="5">
    <source>
        <dbReference type="ARBA" id="ARBA00023136"/>
    </source>
</evidence>
<accession>A0A433QQF5</accession>
<comment type="subcellular location">
    <subcellularLocation>
        <location evidence="1">Membrane</location>
        <topology evidence="1">Multi-pass membrane protein</topology>
    </subcellularLocation>
</comment>
<dbReference type="InterPro" id="IPR007829">
    <property type="entry name" value="TM2"/>
</dbReference>
<feature type="transmembrane region" description="Helical" evidence="6">
    <location>
        <begin position="103"/>
        <end position="125"/>
    </location>
</feature>
<dbReference type="AlphaFoldDB" id="A0A433QQF5"/>
<reference evidence="8 9" key="1">
    <citation type="journal article" date="2018" name="New Phytol.">
        <title>Phylogenomics of Endogonaceae and evolution of mycorrhizas within Mucoromycota.</title>
        <authorList>
            <person name="Chang Y."/>
            <person name="Desiro A."/>
            <person name="Na H."/>
            <person name="Sandor L."/>
            <person name="Lipzen A."/>
            <person name="Clum A."/>
            <person name="Barry K."/>
            <person name="Grigoriev I.V."/>
            <person name="Martin F.M."/>
            <person name="Stajich J.E."/>
            <person name="Smith M.E."/>
            <person name="Bonito G."/>
            <person name="Spatafora J.W."/>
        </authorList>
    </citation>
    <scope>NUCLEOTIDE SEQUENCE [LARGE SCALE GENOMIC DNA]</scope>
    <source>
        <strain evidence="8 9">AD002</strain>
    </source>
</reference>
<dbReference type="Proteomes" id="UP000274822">
    <property type="component" value="Unassembled WGS sequence"/>
</dbReference>
<protein>
    <submittedName>
        <fullName evidence="8">TM2 domain-containing protein</fullName>
    </submittedName>
</protein>
<evidence type="ECO:0000256" key="4">
    <source>
        <dbReference type="ARBA" id="ARBA00022989"/>
    </source>
</evidence>
<dbReference type="EMBL" id="RBNJ01002394">
    <property type="protein sequence ID" value="RUS32014.1"/>
    <property type="molecule type" value="Genomic_DNA"/>
</dbReference>
<evidence type="ECO:0000256" key="1">
    <source>
        <dbReference type="ARBA" id="ARBA00004141"/>
    </source>
</evidence>
<comment type="caution">
    <text evidence="8">The sequence shown here is derived from an EMBL/GenBank/DDBJ whole genome shotgun (WGS) entry which is preliminary data.</text>
</comment>
<evidence type="ECO:0000256" key="3">
    <source>
        <dbReference type="ARBA" id="ARBA00022692"/>
    </source>
</evidence>
<comment type="similarity">
    <text evidence="2">Belongs to the TM2 family.</text>
</comment>
<sequence>MADYGTVEAGGHVEGGGFFIAIRRHLGHHEHRKRWFAAWIILLSIVAVLVLSYHWSTDILIGAPEEPDRCKSDRSWLAALLFSIFLGPLGVDRFYLGYIFTGILKLVTAGLGGIWWVVDIVLIAAGKSNHTDLAYYFYESSLPVTSHVLHDTDGNHCLLKPVGALPDHYGCYLS</sequence>
<evidence type="ECO:0000313" key="8">
    <source>
        <dbReference type="EMBL" id="RUS32014.1"/>
    </source>
</evidence>
<keyword evidence="3 6" id="KW-0812">Transmembrane</keyword>
<proteinExistence type="inferred from homology"/>
<evidence type="ECO:0000256" key="6">
    <source>
        <dbReference type="SAM" id="Phobius"/>
    </source>
</evidence>
<keyword evidence="4 6" id="KW-1133">Transmembrane helix</keyword>
<dbReference type="InterPro" id="IPR050932">
    <property type="entry name" value="TM2D1-3-like"/>
</dbReference>
<organism evidence="8 9">
    <name type="scientific">Jimgerdemannia flammicorona</name>
    <dbReference type="NCBI Taxonomy" id="994334"/>
    <lineage>
        <taxon>Eukaryota</taxon>
        <taxon>Fungi</taxon>
        <taxon>Fungi incertae sedis</taxon>
        <taxon>Mucoromycota</taxon>
        <taxon>Mucoromycotina</taxon>
        <taxon>Endogonomycetes</taxon>
        <taxon>Endogonales</taxon>
        <taxon>Endogonaceae</taxon>
        <taxon>Jimgerdemannia</taxon>
    </lineage>
</organism>
<keyword evidence="5 6" id="KW-0472">Membrane</keyword>
<dbReference type="Pfam" id="PF05154">
    <property type="entry name" value="TM2"/>
    <property type="match status" value="1"/>
</dbReference>
<keyword evidence="9" id="KW-1185">Reference proteome</keyword>
<dbReference type="PANTHER" id="PTHR21016:SF25">
    <property type="entry name" value="TM2 DOMAIN-CONTAINING PROTEIN DDB_G0277895-RELATED"/>
    <property type="match status" value="1"/>
</dbReference>
<dbReference type="PANTHER" id="PTHR21016">
    <property type="entry name" value="BETA-AMYLOID BINDING PROTEIN-RELATED"/>
    <property type="match status" value="1"/>
</dbReference>
<name>A0A433QQF5_9FUNG</name>
<evidence type="ECO:0000313" key="9">
    <source>
        <dbReference type="Proteomes" id="UP000274822"/>
    </source>
</evidence>
<feature type="domain" description="TM2" evidence="7">
    <location>
        <begin position="73"/>
        <end position="121"/>
    </location>
</feature>
<dbReference type="GO" id="GO:0016020">
    <property type="term" value="C:membrane"/>
    <property type="evidence" value="ECO:0007669"/>
    <property type="project" value="UniProtKB-SubCell"/>
</dbReference>
<evidence type="ECO:0000259" key="7">
    <source>
        <dbReference type="Pfam" id="PF05154"/>
    </source>
</evidence>
<feature type="transmembrane region" description="Helical" evidence="6">
    <location>
        <begin position="75"/>
        <end position="96"/>
    </location>
</feature>
<evidence type="ECO:0000256" key="2">
    <source>
        <dbReference type="ARBA" id="ARBA00008284"/>
    </source>
</evidence>
<feature type="transmembrane region" description="Helical" evidence="6">
    <location>
        <begin position="35"/>
        <end position="55"/>
    </location>
</feature>